<dbReference type="PANTHER" id="PTHR31681">
    <property type="entry name" value="C2H2-LIKE ZINC FINGER PROTEIN"/>
    <property type="match status" value="1"/>
</dbReference>
<protein>
    <submittedName>
        <fullName evidence="1">Uncharacterized protein</fullName>
    </submittedName>
</protein>
<sequence>MAMGLSLTQKTTSSTSVSILGPKDLGRDTIEMIFKSSWLRKDEPICKIKQILKVHNTQTRIQRVEECRESAQKLSSCNANRNPRCAADGNEQLRFHCTSLACSLGHSTTSLCDLVDCGVCSVLRNGFVGKVCNVKGLKGVHTAATSGKAHNGFGGVDWNDTRAMLVCRVIAGRVKDVAEEDENTNVEVAVAVAESYDAVGAGCYERGFGKFEELFVFNPEAVLPCFVVIYSSN</sequence>
<proteinExistence type="predicted"/>
<evidence type="ECO:0000313" key="2">
    <source>
        <dbReference type="Proteomes" id="UP001202328"/>
    </source>
</evidence>
<dbReference type="Proteomes" id="UP001202328">
    <property type="component" value="Unassembled WGS sequence"/>
</dbReference>
<gene>
    <name evidence="1" type="ORF">MKW98_016410</name>
</gene>
<keyword evidence="2" id="KW-1185">Reference proteome</keyword>
<name>A0AAD4T6G9_9MAGN</name>
<dbReference type="AlphaFoldDB" id="A0AAD4T6G9"/>
<reference evidence="1" key="1">
    <citation type="submission" date="2022-04" db="EMBL/GenBank/DDBJ databases">
        <title>A functionally conserved STORR gene fusion in Papaver species that diverged 16.8 million years ago.</title>
        <authorList>
            <person name="Catania T."/>
        </authorList>
    </citation>
    <scope>NUCLEOTIDE SEQUENCE</scope>
    <source>
        <strain evidence="1">S-188037</strain>
    </source>
</reference>
<accession>A0AAD4T6G9</accession>
<dbReference type="Gene3D" id="3.90.228.10">
    <property type="match status" value="1"/>
</dbReference>
<organism evidence="1 2">
    <name type="scientific">Papaver atlanticum</name>
    <dbReference type="NCBI Taxonomy" id="357466"/>
    <lineage>
        <taxon>Eukaryota</taxon>
        <taxon>Viridiplantae</taxon>
        <taxon>Streptophyta</taxon>
        <taxon>Embryophyta</taxon>
        <taxon>Tracheophyta</taxon>
        <taxon>Spermatophyta</taxon>
        <taxon>Magnoliopsida</taxon>
        <taxon>Ranunculales</taxon>
        <taxon>Papaveraceae</taxon>
        <taxon>Papaveroideae</taxon>
        <taxon>Papaver</taxon>
    </lineage>
</organism>
<evidence type="ECO:0000313" key="1">
    <source>
        <dbReference type="EMBL" id="KAI3944180.1"/>
    </source>
</evidence>
<dbReference type="EMBL" id="JAJJMB010004060">
    <property type="protein sequence ID" value="KAI3944180.1"/>
    <property type="molecule type" value="Genomic_DNA"/>
</dbReference>
<dbReference type="SUPFAM" id="SSF56399">
    <property type="entry name" value="ADP-ribosylation"/>
    <property type="match status" value="1"/>
</dbReference>
<dbReference type="PANTHER" id="PTHR31681:SF12">
    <property type="entry name" value="C2H2-LIKE ZINC FINGER PROTEIN"/>
    <property type="match status" value="1"/>
</dbReference>
<comment type="caution">
    <text evidence="1">The sequence shown here is derived from an EMBL/GenBank/DDBJ whole genome shotgun (WGS) entry which is preliminary data.</text>
</comment>